<dbReference type="GO" id="GO:0045324">
    <property type="term" value="P:late endosome to vacuole transport"/>
    <property type="evidence" value="ECO:0007669"/>
    <property type="project" value="TreeGrafter"/>
</dbReference>
<dbReference type="GO" id="GO:0006869">
    <property type="term" value="P:lipid transport"/>
    <property type="evidence" value="ECO:0007669"/>
    <property type="project" value="UniProtKB-KW"/>
</dbReference>
<evidence type="ECO:0000259" key="7">
    <source>
        <dbReference type="Pfam" id="PF25036"/>
    </source>
</evidence>
<evidence type="ECO:0000259" key="8">
    <source>
        <dbReference type="Pfam" id="PF25037"/>
    </source>
</evidence>
<dbReference type="EMBL" id="NHYE01005567">
    <property type="protein sequence ID" value="PPQ69632.1"/>
    <property type="molecule type" value="Genomic_DNA"/>
</dbReference>
<dbReference type="InterPro" id="IPR056747">
    <property type="entry name" value="VPS13-like_M"/>
</dbReference>
<name>A0A409VTM6_9AGAR</name>
<evidence type="ECO:0000313" key="10">
    <source>
        <dbReference type="Proteomes" id="UP000284706"/>
    </source>
</evidence>
<feature type="compositionally biased region" description="Polar residues" evidence="4">
    <location>
        <begin position="1372"/>
        <end position="1391"/>
    </location>
</feature>
<protein>
    <recommendedName>
        <fullName evidence="11">Vacuolar protein sorting-associated protein</fullName>
    </recommendedName>
</protein>
<accession>A0A409VTM6</accession>
<feature type="region of interest" description="Disordered" evidence="4">
    <location>
        <begin position="1372"/>
        <end position="1393"/>
    </location>
</feature>
<dbReference type="Pfam" id="PF25037">
    <property type="entry name" value="VPS13_C"/>
    <property type="match status" value="1"/>
</dbReference>
<feature type="domain" description="Intermembrane lipid transfer protein VPS13-like C-terminal" evidence="8">
    <location>
        <begin position="3014"/>
        <end position="3120"/>
    </location>
</feature>
<dbReference type="Pfam" id="PF12624">
    <property type="entry name" value="VPS13_N"/>
    <property type="match status" value="1"/>
</dbReference>
<sequence>MWWLDPGKEVLNVVSCSSLNGFLKLFNRILAPYVQNLDLNQVNYGIAQGQLTLRNLKLKKGALDKFQLPVDVLAGHLGKFTLSLHWMNLGNQPVEILIEDVYLLVVPSPQTSTNPEEDEARAQAAKAERLENAELLHVRGQAEASADESTQSQGLLQSLIAKVINNVQVTVKNIHVRYEDNMSVPGHPFAAGVTLAGFTAVSVDGNWRPAFIESTAGAIHKAIYFDTDAPSMSSLPVADSVKKFSEMISHGDNDGQHQYILKPVSGEGKVIVNHRINRQTPRFDIELGFEEIGVVLDDNQYRDAISLVDMYHVYLRKRQYGKYRPSEEEFDSNPAKARLKYAMNAIVGGIHERNRRWTWAYFAERRDDRNEYVGLFQKKLLSPSLLGTDLQRLEALEKKMTYEDIRFYRSIARSKVKKDVALRKKLEAERKQQAQRKSWSSWLWGTSPADSAQDETGFGGPMTEEQRKQLYDVLDFDEKEALAEALQAPQDSLKMRIIAKLRKGSFALRTDPHNTSQEVMSVVFDVFRADFIQRPDNFETSISLNGLKVFDGTTAETLYPQIVHVKGDMEVTTTAAPTPGGTDESEPFFFVKFEKNPLDERADSALTVRMRHMEIIYHRGYVEAVYKFFKPPASQLESVEALLNVASQTLEGLRRETRAGLEYALQTHKTVDIQMDLNAPIIIIPESVKSNDCKHLIIDAGHIAIESDLVAKEAIRTIQLKKNEKYNDEDYQNLESLMYDKLSLRLAHAQFIVGDNLQSCREALASHVKDSLHILERVSFDLRIEKSIVPTAVNLAQFKVSGTLPSLQINLSDTKYKSLMRLIDVCIPHFGEDQAVSKLPETTGTTSNSFSLPTNLFGPTEQEYNVDDDDQDEEADSQSAQQDEFYEAEQGTVDRPGLRQHTLELEFKVENLRAMVTKSSPDGVDKPLGELYLEGFALSFALAKYDMKVDINLSSVMMNVVQPIGKDIQFISTPAAGPSTERHLLQISYCRVEKESPDFLTIAEGIDQNVDIKISTLIFRVAPEPILALYDFVMATFVSNADRSNEPGAAPTSTPAEGDIPTRSPANQEEGKIRVLVKFEGVQMTLINEMLDLATLSLSTADVTVFLRAKTLRVSGRLGNMTLANNHESHKFLDEFNQLVSIDGENFVDFRYQTYDPDEEHYTGVKSSVHFNAASVKLNFVEEPLHALYLFFTKLARLKGLYDAATQVAVQRASEIDRMQFEVSVKSPIAIFPSNSSSSSDALVLRLGEIDARNISEPTTNRIIASLRGIHLVSYIHRGSEISKLKIIDDINISANAVQSTKTYNEEPVFQPGTQVRILFCQHYDRFGTEVMQMEIQVSDVKLSLTQSQYCILMQLANEIPRVFSGNAASEITTGNESTSSEEIQSASQRARTPVDLEPELHASQRNWTTLDLVLTINVVKLHLYDAFVFSEADLRDHGIARFALNDNSLRFKLLSDGSGEAQIVLRSFTISNTRPGNNKFREIIPAAQHNRNQFMLLYSMSGGGGGPSLAVLTVDSPQVIFAIDPVISLFEFFNSAFGNQDLVSPSVEPNKVSGDMPLEKSQGDMHFRLDLHDVSISILENDSDAESRAIRLYVDQVLLAQQGILALTVNRLGMSLIRMGRVAESVRFLDEVDLTFSLDSRSSSAHQMTSMEIASKPIVFRASYRDINLISSIINKAIERYGYSQQSLMDQKQQDSKTITQRISGTHAASQAKSLSLAQMRTDGQSIGRARVLMSKEMLKLSCDGFRLVLIGDLHEQPMLHLKIKPFAVDAQDWSGQLHATTTMTTSITYWNLTNSHWEPLIDPWTFTLGIAKENPTAGLDLNLLARERLDLNISTTFTELALTTLNTWRQEGESVLQKARGTYAPYRIRNQSGTPIFVWSDVDGFSNVKDAEATKILHDQTVDWRFDDWKAMREHVSSGQHNIGIQFAEKPWEQLRGIPVDREGEFVYSLRPRTEKYPSRLLCEVKVVDNTKIVTIRSTYKVENSTLYPIELMLVDESGRPVYSLEKIPPGKDFSLPIDAVTRCGVRIQPDQGFGYKWSAPIRWEDLIARKSFTLKCPHGDPKEATFRIQAWAQVDTSQGSSKYPKINLKLRAPLEVENLLPYNLEYRIYDKNTNQNWRSYLRKGGVMPVHSVELGHFILLNINVQDTVYKPSEFTIINTDGHSDFDIEYSLTLRDHRDRKLDLRLNYVRYPDSGGAFKVQIYSPFIVVNKTGLPFSIRSGRSTRAGSQDVAGETRSVLSHLHKQGHEFIFKIGDSGWSKACDMYLVSFEAPAAETELIVPLHNQKSDEYHIGLSWSEGLGKYKLTKVIYLTPRFLIKNQLPTAITFRELGVAPREPFLIEPGQRHPFQVLRSSSDKLLTIAYPGLNARWSPPINIEDIGSVHFRLPRSREPGQQDLVRADIRIDGPSIFIFFNTAADWPFMIENSSDYTVYFSQQDVERDPQSRETLKYHLEPRTSMPYAWDFPAARDKKILLSIGSARRVVDIMEIGDLIPFRFSDQQRIRAVSLDVRADGSQQILRITNYNPDQSLYKPRQRSSSVTVARQDTISSTAEAFEAITEEVTSNFSITLNLAGVGVSLINKKLVEVIYLVVDGIKFEYVDSAVAQSVNISCGTLQIDNQLHEGLFPVILQPTPITKNSEGVGALPTVQASVIWLKDQGSVLEKPRLLLELTIQTEHGVLFIKYCSVLLQALTIEADEDLLFAVYDLTQIRGASWEEGVSDVLIQHPNEIPEPTGDAVGQVLYFEVLELQPIKLSLSFMRTERINSEEKLSIKNPLAVVVNALTMTVGNINDAPLEMNALAIKDMRLTMPELLSRIAYHYRQDILRQLYRILGSADFIGNPVGLFTNVSSGVADIFYEPFQGVIVHGNKELGVGIAKGAASFVKKTVFGLSDSVTKFTSSLGKGLSAATFDSEYQARRRMNQRRNKPRHAIYGVTAGGEAFASSVTSAMEGVFMKPIEGAEAEGALGFFKGVGKGLVGAVTKPVVGVFDLASNVSEGIRNTTTVFDKPDRDRIRLPRVVPADGVLRPYNSREALGQSWMKDLNNGAYRREFYVAHINSPGGDNVILLTATRILSFWSKRLRLEWELPLTQIQGVTVEDTGIRFAHKAGKEHDRFAFIPDKASQSWFFSQVASVVKAFNARRRMDT</sequence>
<feature type="region of interest" description="Disordered" evidence="4">
    <location>
        <begin position="839"/>
        <end position="892"/>
    </location>
</feature>
<feature type="domain" description="VPS13-like middle region" evidence="6">
    <location>
        <begin position="1092"/>
        <end position="1852"/>
    </location>
</feature>
<dbReference type="PANTHER" id="PTHR16166:SF93">
    <property type="entry name" value="INTERMEMBRANE LIPID TRANSFER PROTEIN VPS13"/>
    <property type="match status" value="1"/>
</dbReference>
<gene>
    <name evidence="9" type="ORF">CVT26_001508</name>
</gene>
<dbReference type="InterPro" id="IPR056748">
    <property type="entry name" value="VPS13-like_C"/>
</dbReference>
<dbReference type="FunCoup" id="A0A409VTM6">
    <property type="interactions" value="223"/>
</dbReference>
<comment type="caution">
    <text evidence="9">The sequence shown here is derived from an EMBL/GenBank/DDBJ whole genome shotgun (WGS) entry which is preliminary data.</text>
</comment>
<comment type="similarity">
    <text evidence="1">Belongs to the VPS13 family.</text>
</comment>
<keyword evidence="3" id="KW-0445">Lipid transport</keyword>
<feature type="region of interest" description="Disordered" evidence="4">
    <location>
        <begin position="1044"/>
        <end position="1067"/>
    </location>
</feature>
<evidence type="ECO:0000256" key="4">
    <source>
        <dbReference type="SAM" id="MobiDB-lite"/>
    </source>
</evidence>
<reference evidence="9 10" key="1">
    <citation type="journal article" date="2018" name="Evol. Lett.">
        <title>Horizontal gene cluster transfer increased hallucinogenic mushroom diversity.</title>
        <authorList>
            <person name="Reynolds H.T."/>
            <person name="Vijayakumar V."/>
            <person name="Gluck-Thaler E."/>
            <person name="Korotkin H.B."/>
            <person name="Matheny P.B."/>
            <person name="Slot J.C."/>
        </authorList>
    </citation>
    <scope>NUCLEOTIDE SEQUENCE [LARGE SCALE GENOMIC DNA]</scope>
    <source>
        <strain evidence="9 10">SRW20</strain>
    </source>
</reference>
<dbReference type="Proteomes" id="UP000284706">
    <property type="component" value="Unassembled WGS sequence"/>
</dbReference>
<evidence type="ECO:0000313" key="9">
    <source>
        <dbReference type="EMBL" id="PPQ69632.1"/>
    </source>
</evidence>
<feature type="compositionally biased region" description="Acidic residues" evidence="4">
    <location>
        <begin position="864"/>
        <end position="876"/>
    </location>
</feature>
<evidence type="ECO:0000259" key="5">
    <source>
        <dbReference type="Pfam" id="PF12624"/>
    </source>
</evidence>
<evidence type="ECO:0000259" key="6">
    <source>
        <dbReference type="Pfam" id="PF25033"/>
    </source>
</evidence>
<dbReference type="GO" id="GO:0045053">
    <property type="term" value="P:protein retention in Golgi apparatus"/>
    <property type="evidence" value="ECO:0007669"/>
    <property type="project" value="TreeGrafter"/>
</dbReference>
<evidence type="ECO:0000256" key="2">
    <source>
        <dbReference type="ARBA" id="ARBA00022448"/>
    </source>
</evidence>
<dbReference type="GO" id="GO:0006623">
    <property type="term" value="P:protein targeting to vacuole"/>
    <property type="evidence" value="ECO:0007669"/>
    <property type="project" value="TreeGrafter"/>
</dbReference>
<dbReference type="Pfam" id="PF25036">
    <property type="entry name" value="VPS13_VAB"/>
    <property type="match status" value="1"/>
</dbReference>
<feature type="domain" description="Chorein N-terminal" evidence="5">
    <location>
        <begin position="25"/>
        <end position="883"/>
    </location>
</feature>
<dbReference type="InterPro" id="IPR009543">
    <property type="entry name" value="VPS13_VAB"/>
</dbReference>
<proteinExistence type="inferred from homology"/>
<dbReference type="InParanoid" id="A0A409VTM6"/>
<dbReference type="GO" id="GO:0007005">
    <property type="term" value="P:mitochondrion organization"/>
    <property type="evidence" value="ECO:0007669"/>
    <property type="project" value="TreeGrafter"/>
</dbReference>
<evidence type="ECO:0008006" key="11">
    <source>
        <dbReference type="Google" id="ProtNLM"/>
    </source>
</evidence>
<keyword evidence="10" id="KW-1185">Reference proteome</keyword>
<dbReference type="STRING" id="231916.A0A409VTM6"/>
<dbReference type="PANTHER" id="PTHR16166">
    <property type="entry name" value="VACUOLAR PROTEIN SORTING-ASSOCIATED PROTEIN VPS13"/>
    <property type="match status" value="1"/>
</dbReference>
<keyword evidence="2" id="KW-0813">Transport</keyword>
<dbReference type="OrthoDB" id="428159at2759"/>
<organism evidence="9 10">
    <name type="scientific">Gymnopilus dilepis</name>
    <dbReference type="NCBI Taxonomy" id="231916"/>
    <lineage>
        <taxon>Eukaryota</taxon>
        <taxon>Fungi</taxon>
        <taxon>Dikarya</taxon>
        <taxon>Basidiomycota</taxon>
        <taxon>Agaricomycotina</taxon>
        <taxon>Agaricomycetes</taxon>
        <taxon>Agaricomycetidae</taxon>
        <taxon>Agaricales</taxon>
        <taxon>Agaricineae</taxon>
        <taxon>Hymenogastraceae</taxon>
        <taxon>Gymnopilus</taxon>
    </lineage>
</organism>
<evidence type="ECO:0000256" key="1">
    <source>
        <dbReference type="ARBA" id="ARBA00006545"/>
    </source>
</evidence>
<feature type="domain" description="Vacuolar protein sorting-associated protein 13 VPS13 adaptor binding" evidence="7">
    <location>
        <begin position="1910"/>
        <end position="2470"/>
    </location>
</feature>
<evidence type="ECO:0000256" key="3">
    <source>
        <dbReference type="ARBA" id="ARBA00023055"/>
    </source>
</evidence>
<dbReference type="Pfam" id="PF25033">
    <property type="entry name" value="VPS13_M"/>
    <property type="match status" value="1"/>
</dbReference>
<feature type="compositionally biased region" description="Polar residues" evidence="4">
    <location>
        <begin position="840"/>
        <end position="854"/>
    </location>
</feature>
<dbReference type="InterPro" id="IPR026854">
    <property type="entry name" value="VPS13_N"/>
</dbReference>
<dbReference type="InterPro" id="IPR026847">
    <property type="entry name" value="VPS13"/>
</dbReference>